<feature type="binding site" evidence="9 13">
    <location>
        <position position="425"/>
    </location>
    <ligand>
        <name>Mn(2+)</name>
        <dbReference type="ChEBI" id="CHEBI:29035"/>
        <label>1</label>
    </ligand>
</feature>
<feature type="binding site" evidence="9 12">
    <location>
        <position position="128"/>
    </location>
    <ligand>
        <name>substrate</name>
    </ligand>
</feature>
<dbReference type="AlphaFoldDB" id="A0A0G0LET0"/>
<dbReference type="GO" id="GO:0006007">
    <property type="term" value="P:glucose catabolic process"/>
    <property type="evidence" value="ECO:0007669"/>
    <property type="project" value="InterPro"/>
</dbReference>
<feature type="domain" description="BPG-independent PGAM N-terminal" evidence="15">
    <location>
        <begin position="87"/>
        <end position="316"/>
    </location>
</feature>
<evidence type="ECO:0000256" key="9">
    <source>
        <dbReference type="HAMAP-Rule" id="MF_01038"/>
    </source>
</evidence>
<feature type="active site" description="Phosphoserine intermediate" evidence="9 11">
    <location>
        <position position="67"/>
    </location>
</feature>
<evidence type="ECO:0000259" key="15">
    <source>
        <dbReference type="Pfam" id="PF06415"/>
    </source>
</evidence>
<evidence type="ECO:0000256" key="1">
    <source>
        <dbReference type="ARBA" id="ARBA00000370"/>
    </source>
</evidence>
<accession>A0A0G0LET0</accession>
<dbReference type="FunFam" id="3.40.1450.10:FF:000002">
    <property type="entry name" value="2,3-bisphosphoglycerate-independent phosphoglycerate mutase"/>
    <property type="match status" value="1"/>
</dbReference>
<evidence type="ECO:0000256" key="7">
    <source>
        <dbReference type="ARBA" id="ARBA00023211"/>
    </source>
</evidence>
<dbReference type="Pfam" id="PF06415">
    <property type="entry name" value="iPGM_N"/>
    <property type="match status" value="1"/>
</dbReference>
<dbReference type="InterPro" id="IPR006124">
    <property type="entry name" value="Metalloenzyme"/>
</dbReference>
<dbReference type="EMBL" id="LBVP01000011">
    <property type="protein sequence ID" value="KKQ89562.1"/>
    <property type="molecule type" value="Genomic_DNA"/>
</dbReference>
<feature type="domain" description="Metalloenzyme" evidence="14">
    <location>
        <begin position="9"/>
        <end position="520"/>
    </location>
</feature>
<dbReference type="InterPro" id="IPR017850">
    <property type="entry name" value="Alkaline_phosphatase_core_sf"/>
</dbReference>
<evidence type="ECO:0000256" key="6">
    <source>
        <dbReference type="ARBA" id="ARBA00023152"/>
    </source>
</evidence>
<dbReference type="GO" id="GO:0005829">
    <property type="term" value="C:cytosol"/>
    <property type="evidence" value="ECO:0007669"/>
    <property type="project" value="TreeGrafter"/>
</dbReference>
<dbReference type="Gene3D" id="3.40.1450.10">
    <property type="entry name" value="BPG-independent phosphoglycerate mutase, domain B"/>
    <property type="match status" value="1"/>
</dbReference>
<dbReference type="NCBIfam" id="TIGR01307">
    <property type="entry name" value="pgm_bpd_ind"/>
    <property type="match status" value="1"/>
</dbReference>
<comment type="similarity">
    <text evidence="4 9">Belongs to the BPG-independent phosphoglycerate mutase family.</text>
</comment>
<dbReference type="PANTHER" id="PTHR31637">
    <property type="entry name" value="2,3-BISPHOSPHOGLYCERATE-INDEPENDENT PHOSPHOGLYCERATE MUTASE"/>
    <property type="match status" value="1"/>
</dbReference>
<evidence type="ECO:0000313" key="17">
    <source>
        <dbReference type="Proteomes" id="UP000034893"/>
    </source>
</evidence>
<evidence type="ECO:0000256" key="13">
    <source>
        <dbReference type="PIRSR" id="PIRSR001492-3"/>
    </source>
</evidence>
<dbReference type="InterPro" id="IPR011258">
    <property type="entry name" value="BPG-indep_PGM_N"/>
</dbReference>
<feature type="binding site" evidence="9 12">
    <location>
        <position position="354"/>
    </location>
    <ligand>
        <name>substrate</name>
    </ligand>
</feature>
<feature type="binding site" evidence="9 13">
    <location>
        <position position="67"/>
    </location>
    <ligand>
        <name>Mn(2+)</name>
        <dbReference type="ChEBI" id="CHEBI:29035"/>
        <label>2</label>
    </ligand>
</feature>
<sequence length="533" mass="59392">MQKIYRRPKPIILCILDGWGIAQDNPGNAITQANCTNFNDLWFSFPHTFLISSGQSVGLPQGQVGNSEVGHINLGAGRIVFQDLLRINMAIADGSFFENAAFLKVINHIRQYNSKINLVGLVGLGTVHSDAEHLYALLALLKRAGISASQVKLHLFTDGRDSPPTSAKIYLSDLETRLREENYGQIASISGRYFAMDRDNRWDRTSQTYFAILGKSKLKATNVIEAIETSYVEGITDEFIKPTVIVDESGNPVGPVAKNDALIFFNYRPDRTRQLTQAFVLDDLTKITSSWGKKVKTFDRGPKLQGLFVVTLTEYQSNLPVDAVTFNPEEVEMPLARVFAERNMRQLHIAETEKYAHVTYFFNGGREKPFKGEDRILINSPKVASYDLKPQMSAPELTKQLIGRINHRIYDFIIVNLANADMVAHTGNFEATVEAVKTIDFHLDVIVKATLARGGAIIVTSDHGNAEELINQRTGQIDTEHNINPAPFIFAIKELQGRNVQLPQGLLADVAPTILETLDIPKPSQMTGRNLLR</sequence>
<evidence type="ECO:0000313" key="16">
    <source>
        <dbReference type="EMBL" id="KKQ89562.1"/>
    </source>
</evidence>
<dbReference type="EC" id="5.4.2.12" evidence="9 10"/>
<feature type="binding site" evidence="9 13">
    <location>
        <position position="421"/>
    </location>
    <ligand>
        <name>Mn(2+)</name>
        <dbReference type="ChEBI" id="CHEBI:29035"/>
        <label>1</label>
    </ligand>
</feature>
<dbReference type="Pfam" id="PF01676">
    <property type="entry name" value="Metalloenzyme"/>
    <property type="match status" value="1"/>
</dbReference>
<keyword evidence="5 9" id="KW-0479">Metal-binding</keyword>
<protein>
    <recommendedName>
        <fullName evidence="9 10">2,3-bisphosphoglycerate-independent phosphoglycerate mutase</fullName>
        <shortName evidence="9">BPG-independent PGAM</shortName>
        <shortName evidence="9">Phosphoglyceromutase</shortName>
        <shortName evidence="9">iPGM</shortName>
        <ecNumber evidence="9 10">5.4.2.12</ecNumber>
    </recommendedName>
</protein>
<evidence type="ECO:0000259" key="14">
    <source>
        <dbReference type="Pfam" id="PF01676"/>
    </source>
</evidence>
<dbReference type="InterPro" id="IPR036646">
    <property type="entry name" value="PGAM_B_sf"/>
</dbReference>
<evidence type="ECO:0000256" key="8">
    <source>
        <dbReference type="ARBA" id="ARBA00023235"/>
    </source>
</evidence>
<evidence type="ECO:0000256" key="2">
    <source>
        <dbReference type="ARBA" id="ARBA00002315"/>
    </source>
</evidence>
<dbReference type="SUPFAM" id="SSF64158">
    <property type="entry name" value="2,3-Bisphosphoglycerate-independent phosphoglycerate mutase, substrate-binding domain"/>
    <property type="match status" value="1"/>
</dbReference>
<proteinExistence type="inferred from homology"/>
<keyword evidence="8 9" id="KW-0413">Isomerase</keyword>
<dbReference type="PATRIC" id="fig|1618414.3.peg.357"/>
<gene>
    <name evidence="9" type="primary">gpmI</name>
    <name evidence="16" type="ORF">UT12_C0011G0018</name>
</gene>
<keyword evidence="7 9" id="KW-0464">Manganese</keyword>
<feature type="binding site" evidence="9 12">
    <location>
        <position position="192"/>
    </location>
    <ligand>
        <name>substrate</name>
    </ligand>
</feature>
<comment type="catalytic activity">
    <reaction evidence="1 9">
        <text>(2R)-2-phosphoglycerate = (2R)-3-phosphoglycerate</text>
        <dbReference type="Rhea" id="RHEA:15901"/>
        <dbReference type="ChEBI" id="CHEBI:58272"/>
        <dbReference type="ChEBI" id="CHEBI:58289"/>
        <dbReference type="EC" id="5.4.2.12"/>
    </reaction>
</comment>
<dbReference type="GO" id="GO:0006096">
    <property type="term" value="P:glycolytic process"/>
    <property type="evidence" value="ECO:0007669"/>
    <property type="project" value="UniProtKB-UniRule"/>
</dbReference>
<reference evidence="16 17" key="1">
    <citation type="journal article" date="2015" name="Nature">
        <title>rRNA introns, odd ribosomes, and small enigmatic genomes across a large radiation of phyla.</title>
        <authorList>
            <person name="Brown C.T."/>
            <person name="Hug L.A."/>
            <person name="Thomas B.C."/>
            <person name="Sharon I."/>
            <person name="Castelle C.J."/>
            <person name="Singh A."/>
            <person name="Wilkins M.J."/>
            <person name="Williams K.H."/>
            <person name="Banfield J.F."/>
        </authorList>
    </citation>
    <scope>NUCLEOTIDE SEQUENCE [LARGE SCALE GENOMIC DNA]</scope>
</reference>
<evidence type="ECO:0000256" key="12">
    <source>
        <dbReference type="PIRSR" id="PIRSR001492-2"/>
    </source>
</evidence>
<feature type="binding site" evidence="9 12">
    <location>
        <begin position="160"/>
        <end position="161"/>
    </location>
    <ligand>
        <name>substrate</name>
    </ligand>
</feature>
<comment type="subunit">
    <text evidence="9">Monomer.</text>
</comment>
<evidence type="ECO:0000256" key="4">
    <source>
        <dbReference type="ARBA" id="ARBA00008819"/>
    </source>
</evidence>
<dbReference type="Gene3D" id="3.40.720.10">
    <property type="entry name" value="Alkaline Phosphatase, subunit A"/>
    <property type="match status" value="1"/>
</dbReference>
<comment type="cofactor">
    <cofactor evidence="9">
        <name>Mn(2+)</name>
        <dbReference type="ChEBI" id="CHEBI:29035"/>
    </cofactor>
    <text evidence="9">Binds 2 manganese ions per subunit.</text>
</comment>
<dbReference type="GO" id="GO:0004619">
    <property type="term" value="F:phosphoglycerate mutase activity"/>
    <property type="evidence" value="ECO:0007669"/>
    <property type="project" value="UniProtKB-UniRule"/>
</dbReference>
<feature type="binding site" evidence="9 12">
    <location>
        <begin position="268"/>
        <end position="271"/>
    </location>
    <ligand>
        <name>substrate</name>
    </ligand>
</feature>
<dbReference type="PANTHER" id="PTHR31637:SF0">
    <property type="entry name" value="2,3-BISPHOSPHOGLYCERATE-INDEPENDENT PHOSPHOGLYCERATE MUTASE"/>
    <property type="match status" value="1"/>
</dbReference>
<evidence type="ECO:0000256" key="5">
    <source>
        <dbReference type="ARBA" id="ARBA00022723"/>
    </source>
</evidence>
<dbReference type="HAMAP" id="MF_01038">
    <property type="entry name" value="GpmI"/>
    <property type="match status" value="1"/>
</dbReference>
<feature type="binding site" evidence="9 12">
    <location>
        <position position="198"/>
    </location>
    <ligand>
        <name>substrate</name>
    </ligand>
</feature>
<feature type="binding site" evidence="9 13">
    <location>
        <position position="463"/>
    </location>
    <ligand>
        <name>Mn(2+)</name>
        <dbReference type="ChEBI" id="CHEBI:29035"/>
        <label>2</label>
    </ligand>
</feature>
<dbReference type="InterPro" id="IPR005995">
    <property type="entry name" value="Pgm_bpd_ind"/>
</dbReference>
<feature type="binding site" evidence="9 13">
    <location>
        <position position="17"/>
    </location>
    <ligand>
        <name>Mn(2+)</name>
        <dbReference type="ChEBI" id="CHEBI:29035"/>
        <label>2</label>
    </ligand>
</feature>
<evidence type="ECO:0000256" key="11">
    <source>
        <dbReference type="PIRSR" id="PIRSR001492-1"/>
    </source>
</evidence>
<dbReference type="PIRSF" id="PIRSF001492">
    <property type="entry name" value="IPGAM"/>
    <property type="match status" value="1"/>
</dbReference>
<dbReference type="Proteomes" id="UP000034893">
    <property type="component" value="Unassembled WGS sequence"/>
</dbReference>
<feature type="binding site" evidence="9 13">
    <location>
        <position position="462"/>
    </location>
    <ligand>
        <name>Mn(2+)</name>
        <dbReference type="ChEBI" id="CHEBI:29035"/>
        <label>2</label>
    </ligand>
</feature>
<comment type="function">
    <text evidence="2 9">Catalyzes the interconversion of 2-phosphoglycerate and 3-phosphoglycerate.</text>
</comment>
<dbReference type="SUPFAM" id="SSF53649">
    <property type="entry name" value="Alkaline phosphatase-like"/>
    <property type="match status" value="1"/>
</dbReference>
<dbReference type="CDD" id="cd16010">
    <property type="entry name" value="iPGM"/>
    <property type="match status" value="1"/>
</dbReference>
<feature type="binding site" evidence="9 13">
    <location>
        <position position="481"/>
    </location>
    <ligand>
        <name>Mn(2+)</name>
        <dbReference type="ChEBI" id="CHEBI:29035"/>
        <label>1</label>
    </ligand>
</feature>
<comment type="caution">
    <text evidence="16">The sequence shown here is derived from an EMBL/GenBank/DDBJ whole genome shotgun (WGS) entry which is preliminary data.</text>
</comment>
<evidence type="ECO:0000256" key="10">
    <source>
        <dbReference type="NCBIfam" id="TIGR01307"/>
    </source>
</evidence>
<keyword evidence="6 9" id="KW-0324">Glycolysis</keyword>
<evidence type="ECO:0000256" key="3">
    <source>
        <dbReference type="ARBA" id="ARBA00004798"/>
    </source>
</evidence>
<organism evidence="16 17">
    <name type="scientific">Candidatus Curtissbacteria bacterium GW2011_GWC2_38_9</name>
    <dbReference type="NCBI Taxonomy" id="1618414"/>
    <lineage>
        <taxon>Bacteria</taxon>
        <taxon>Candidatus Curtissiibacteriota</taxon>
    </lineage>
</organism>
<dbReference type="UniPathway" id="UPA00109">
    <property type="reaction ID" value="UER00186"/>
</dbReference>
<dbReference type="GO" id="GO:0030145">
    <property type="term" value="F:manganese ion binding"/>
    <property type="evidence" value="ECO:0007669"/>
    <property type="project" value="UniProtKB-UniRule"/>
</dbReference>
<name>A0A0G0LET0_9BACT</name>
<comment type="pathway">
    <text evidence="3 9">Carbohydrate degradation; glycolysis; pyruvate from D-glyceraldehyde 3-phosphate: step 3/5.</text>
</comment>